<organism evidence="6 7">
    <name type="scientific">Thermogemmatispora aurantia</name>
    <dbReference type="NCBI Taxonomy" id="2045279"/>
    <lineage>
        <taxon>Bacteria</taxon>
        <taxon>Bacillati</taxon>
        <taxon>Chloroflexota</taxon>
        <taxon>Ktedonobacteria</taxon>
        <taxon>Thermogemmatisporales</taxon>
        <taxon>Thermogemmatisporaceae</taxon>
        <taxon>Thermogemmatispora</taxon>
    </lineage>
</organism>
<sequence>MVVNLRPESRNLSAAGGLPLLEVRNVTFGYGLQPIFFDVCLKLAAGEMVGLLGPNGSGKTTLLRLLSGVLRPTQGKIWLQGRELGRWRRRELARVVAVVPQELHIPFDFTVEQLVALGRLPFVGLLGSYGPQDHARIEEAMRVTGVMTLAERPFNELSGGERQRVLVAMALAQQPRLLLLDEPTAHLDIRYQIEVLELVQRLNREHGLTVLAAMHDLNLAARYFPRLVLFQRGIVADGTPAAVLEPRLLSRVYGIAVQVGIVRGTAHFSVVPPGSREAQETEEEMETQEPPPRVFVMAGGGSGERVMRALADWHIPFLAGVLNIGDSDHTLALRLASRVLTEQPYAPLSQAALEELRAALATVETLIICPMYVGPGNVALLREALSVARQGRQVLLLAPETVEAEPSGAMPTPGSSCGSLPAPALLERTGIAARDYTGGEATRLVEQLLQSGARVISRLTEVLALSAA</sequence>
<proteinExistence type="predicted"/>
<dbReference type="SMART" id="SM00382">
    <property type="entry name" value="AAA"/>
    <property type="match status" value="1"/>
</dbReference>
<dbReference type="PROSITE" id="PS50893">
    <property type="entry name" value="ABC_TRANSPORTER_2"/>
    <property type="match status" value="1"/>
</dbReference>
<evidence type="ECO:0000256" key="2">
    <source>
        <dbReference type="ARBA" id="ARBA00022741"/>
    </source>
</evidence>
<dbReference type="InterPro" id="IPR003439">
    <property type="entry name" value="ABC_transporter-like_ATP-bd"/>
</dbReference>
<dbReference type="InterPro" id="IPR017871">
    <property type="entry name" value="ABC_transporter-like_CS"/>
</dbReference>
<name>A0A5J4KG46_9CHLR</name>
<comment type="caution">
    <text evidence="6">The sequence shown here is derived from an EMBL/GenBank/DDBJ whole genome shotgun (WGS) entry which is preliminary data.</text>
</comment>
<dbReference type="Proteomes" id="UP000334820">
    <property type="component" value="Unassembled WGS sequence"/>
</dbReference>
<dbReference type="Gene3D" id="3.40.50.300">
    <property type="entry name" value="P-loop containing nucleotide triphosphate hydrolases"/>
    <property type="match status" value="1"/>
</dbReference>
<dbReference type="GO" id="GO:0005524">
    <property type="term" value="F:ATP binding"/>
    <property type="evidence" value="ECO:0007669"/>
    <property type="project" value="UniProtKB-KW"/>
</dbReference>
<reference evidence="6 7" key="1">
    <citation type="journal article" date="2019" name="Int. J. Syst. Evol. Microbiol.">
        <title>Thermogemmatispora aurantia sp. nov. and Thermogemmatispora argillosa sp. nov., within the class Ktedonobacteria, and emended description of the genus Thermogemmatispora.</title>
        <authorList>
            <person name="Zheng Y."/>
            <person name="Wang C.M."/>
            <person name="Sakai Y."/>
            <person name="Abe K."/>
            <person name="Yokota A."/>
            <person name="Yabe S."/>
        </authorList>
    </citation>
    <scope>NUCLEOTIDE SEQUENCE [LARGE SCALE GENOMIC DNA]</scope>
    <source>
        <strain evidence="6 7">A1-2</strain>
    </source>
</reference>
<dbReference type="GO" id="GO:0016887">
    <property type="term" value="F:ATP hydrolysis activity"/>
    <property type="evidence" value="ECO:0007669"/>
    <property type="project" value="InterPro"/>
</dbReference>
<feature type="domain" description="ABC transporter" evidence="5">
    <location>
        <begin position="21"/>
        <end position="257"/>
    </location>
</feature>
<dbReference type="RefSeq" id="WP_151729871.1">
    <property type="nucleotide sequence ID" value="NZ_BKZV01000007.1"/>
</dbReference>
<evidence type="ECO:0000259" key="5">
    <source>
        <dbReference type="PROSITE" id="PS50893"/>
    </source>
</evidence>
<keyword evidence="3" id="KW-0067">ATP-binding</keyword>
<dbReference type="PANTHER" id="PTHR42794:SF1">
    <property type="entry name" value="HEMIN IMPORT ATP-BINDING PROTEIN HMUV"/>
    <property type="match status" value="1"/>
</dbReference>
<accession>A0A5J4KG46</accession>
<protein>
    <submittedName>
        <fullName evidence="6">ABC transporter</fullName>
    </submittedName>
</protein>
<dbReference type="PROSITE" id="PS00211">
    <property type="entry name" value="ABC_TRANSPORTER_1"/>
    <property type="match status" value="1"/>
</dbReference>
<dbReference type="InterPro" id="IPR027417">
    <property type="entry name" value="P-loop_NTPase"/>
</dbReference>
<dbReference type="Pfam" id="PF00005">
    <property type="entry name" value="ABC_tran"/>
    <property type="match status" value="1"/>
</dbReference>
<dbReference type="AlphaFoldDB" id="A0A5J4KG46"/>
<keyword evidence="2" id="KW-0547">Nucleotide-binding</keyword>
<evidence type="ECO:0000256" key="1">
    <source>
        <dbReference type="ARBA" id="ARBA00022448"/>
    </source>
</evidence>
<keyword evidence="7" id="KW-1185">Reference proteome</keyword>
<dbReference type="PANTHER" id="PTHR42794">
    <property type="entry name" value="HEMIN IMPORT ATP-BINDING PROTEIN HMUV"/>
    <property type="match status" value="1"/>
</dbReference>
<dbReference type="EMBL" id="BKZV01000007">
    <property type="protein sequence ID" value="GER85370.1"/>
    <property type="molecule type" value="Genomic_DNA"/>
</dbReference>
<dbReference type="FunFam" id="3.40.50.300:FF:000134">
    <property type="entry name" value="Iron-enterobactin ABC transporter ATP-binding protein"/>
    <property type="match status" value="1"/>
</dbReference>
<evidence type="ECO:0000256" key="3">
    <source>
        <dbReference type="ARBA" id="ARBA00022840"/>
    </source>
</evidence>
<dbReference type="InterPro" id="IPR003593">
    <property type="entry name" value="AAA+_ATPase"/>
</dbReference>
<keyword evidence="1" id="KW-0813">Transport</keyword>
<evidence type="ECO:0000313" key="7">
    <source>
        <dbReference type="Proteomes" id="UP000334820"/>
    </source>
</evidence>
<dbReference type="CDD" id="cd03214">
    <property type="entry name" value="ABC_Iron-Siderophores_B12_Hemin"/>
    <property type="match status" value="1"/>
</dbReference>
<gene>
    <name evidence="6" type="ORF">KTAU_40050</name>
</gene>
<dbReference type="SUPFAM" id="SSF52540">
    <property type="entry name" value="P-loop containing nucleoside triphosphate hydrolases"/>
    <property type="match status" value="1"/>
</dbReference>
<evidence type="ECO:0000256" key="4">
    <source>
        <dbReference type="ARBA" id="ARBA00022967"/>
    </source>
</evidence>
<keyword evidence="4" id="KW-1278">Translocase</keyword>
<evidence type="ECO:0000313" key="6">
    <source>
        <dbReference type="EMBL" id="GER85370.1"/>
    </source>
</evidence>